<dbReference type="PANTHER" id="PTHR34975">
    <property type="entry name" value="SPORE GERMINATION PROTEIN A2"/>
    <property type="match status" value="1"/>
</dbReference>
<keyword evidence="3" id="KW-0813">Transport</keyword>
<evidence type="ECO:0000313" key="12">
    <source>
        <dbReference type="Proteomes" id="UP000677234"/>
    </source>
</evidence>
<keyword evidence="6 8" id="KW-1133">Transmembrane helix</keyword>
<dbReference type="AlphaFoldDB" id="A0A7T5EPA9"/>
<evidence type="ECO:0000256" key="6">
    <source>
        <dbReference type="ARBA" id="ARBA00022989"/>
    </source>
</evidence>
<accession>A0A7T5EPA9</accession>
<dbReference type="KEGG" id="bcop:JD108_10520"/>
<keyword evidence="7 8" id="KW-0472">Membrane</keyword>
<protein>
    <submittedName>
        <fullName evidence="9">GerAB/ArcD/ProY family transporter</fullName>
    </submittedName>
</protein>
<evidence type="ECO:0000256" key="4">
    <source>
        <dbReference type="ARBA" id="ARBA00022544"/>
    </source>
</evidence>
<dbReference type="EMBL" id="CP066308">
    <property type="protein sequence ID" value="QQE76255.1"/>
    <property type="molecule type" value="Genomic_DNA"/>
</dbReference>
<dbReference type="EMBL" id="CP073708">
    <property type="protein sequence ID" value="QUO43283.1"/>
    <property type="molecule type" value="Genomic_DNA"/>
</dbReference>
<dbReference type="InterPro" id="IPR004761">
    <property type="entry name" value="Spore_GerAB"/>
</dbReference>
<dbReference type="Proteomes" id="UP000677234">
    <property type="component" value="Chromosome"/>
</dbReference>
<reference evidence="10" key="2">
    <citation type="submission" date="2021-04" db="EMBL/GenBank/DDBJ databases">
        <title>Brevibacillus composti FJAT-54423, complete genome.</title>
        <authorList>
            <person name="Tang R."/>
        </authorList>
    </citation>
    <scope>NUCLEOTIDE SEQUENCE</scope>
    <source>
        <strain evidence="10">FJAT-54424</strain>
    </source>
</reference>
<evidence type="ECO:0000313" key="10">
    <source>
        <dbReference type="EMBL" id="QUO43283.1"/>
    </source>
</evidence>
<dbReference type="GO" id="GO:0016020">
    <property type="term" value="C:membrane"/>
    <property type="evidence" value="ECO:0007669"/>
    <property type="project" value="UniProtKB-SubCell"/>
</dbReference>
<evidence type="ECO:0000256" key="7">
    <source>
        <dbReference type="ARBA" id="ARBA00023136"/>
    </source>
</evidence>
<evidence type="ECO:0000256" key="1">
    <source>
        <dbReference type="ARBA" id="ARBA00004141"/>
    </source>
</evidence>
<sequence>MLSTSQAFSGFEIILFLLAYTRHAKKAFWPLLAGMALVTIIYMIIVIMVIGSLTLEEVKTLTWPTMEFVKQIEFPGAFFEHFEIFFISIWILNMFTTFFINLYLASLGIHLLFGWKKKRVMLLLIPVMYGIALYPEDLNEALGLGLIIGNASLLTSLLIPLSLLLLAVLLRKRQDQQNGSGVEKA</sequence>
<gene>
    <name evidence="9" type="ORF">JD108_10520</name>
    <name evidence="10" type="ORF">KDJ56_10210</name>
</gene>
<dbReference type="PANTHER" id="PTHR34975:SF2">
    <property type="entry name" value="SPORE GERMINATION PROTEIN A2"/>
    <property type="match status" value="1"/>
</dbReference>
<evidence type="ECO:0000256" key="2">
    <source>
        <dbReference type="ARBA" id="ARBA00007998"/>
    </source>
</evidence>
<keyword evidence="4" id="KW-0309">Germination</keyword>
<dbReference type="GO" id="GO:0009847">
    <property type="term" value="P:spore germination"/>
    <property type="evidence" value="ECO:0007669"/>
    <property type="project" value="InterPro"/>
</dbReference>
<evidence type="ECO:0000313" key="9">
    <source>
        <dbReference type="EMBL" id="QQE76255.1"/>
    </source>
</evidence>
<reference evidence="9 11" key="1">
    <citation type="submission" date="2020-12" db="EMBL/GenBank/DDBJ databases">
        <title>strain FJAT-54423T represents a novel species of the genus Brevibacillus.</title>
        <authorList>
            <person name="Tang R."/>
        </authorList>
    </citation>
    <scope>NUCLEOTIDE SEQUENCE [LARGE SCALE GENOMIC DNA]</scope>
    <source>
        <strain evidence="9 11">FJAT-54423</strain>
    </source>
</reference>
<organism evidence="9 11">
    <name type="scientific">Brevibacillus composti</name>
    <dbReference type="NCBI Taxonomy" id="2796470"/>
    <lineage>
        <taxon>Bacteria</taxon>
        <taxon>Bacillati</taxon>
        <taxon>Bacillota</taxon>
        <taxon>Bacilli</taxon>
        <taxon>Bacillales</taxon>
        <taxon>Paenibacillaceae</taxon>
        <taxon>Brevibacillus</taxon>
    </lineage>
</organism>
<dbReference type="Pfam" id="PF03845">
    <property type="entry name" value="Spore_permease"/>
    <property type="match status" value="1"/>
</dbReference>
<evidence type="ECO:0000313" key="11">
    <source>
        <dbReference type="Proteomes" id="UP000595847"/>
    </source>
</evidence>
<name>A0A7T5EPA9_9BACL</name>
<evidence type="ECO:0000256" key="5">
    <source>
        <dbReference type="ARBA" id="ARBA00022692"/>
    </source>
</evidence>
<evidence type="ECO:0000256" key="3">
    <source>
        <dbReference type="ARBA" id="ARBA00022448"/>
    </source>
</evidence>
<feature type="transmembrane region" description="Helical" evidence="8">
    <location>
        <begin position="84"/>
        <end position="113"/>
    </location>
</feature>
<feature type="transmembrane region" description="Helical" evidence="8">
    <location>
        <begin position="120"/>
        <end position="135"/>
    </location>
</feature>
<comment type="similarity">
    <text evidence="2">Belongs to the amino acid-polyamine-organocation (APC) superfamily. Spore germination protein (SGP) (TC 2.A.3.9) family.</text>
</comment>
<feature type="transmembrane region" description="Helical" evidence="8">
    <location>
        <begin position="6"/>
        <end position="21"/>
    </location>
</feature>
<dbReference type="RefSeq" id="WP_198829758.1">
    <property type="nucleotide sequence ID" value="NZ_CP066308.1"/>
</dbReference>
<feature type="transmembrane region" description="Helical" evidence="8">
    <location>
        <begin position="141"/>
        <end position="170"/>
    </location>
</feature>
<keyword evidence="12" id="KW-1185">Reference proteome</keyword>
<comment type="subcellular location">
    <subcellularLocation>
        <location evidence="1">Membrane</location>
        <topology evidence="1">Multi-pass membrane protein</topology>
    </subcellularLocation>
</comment>
<evidence type="ECO:0000256" key="8">
    <source>
        <dbReference type="SAM" id="Phobius"/>
    </source>
</evidence>
<dbReference type="Proteomes" id="UP000595847">
    <property type="component" value="Chromosome"/>
</dbReference>
<feature type="transmembrane region" description="Helical" evidence="8">
    <location>
        <begin position="28"/>
        <end position="53"/>
    </location>
</feature>
<proteinExistence type="inferred from homology"/>
<keyword evidence="5 8" id="KW-0812">Transmembrane</keyword>